<proteinExistence type="predicted"/>
<dbReference type="AlphaFoldDB" id="A0A367JT38"/>
<evidence type="ECO:0000313" key="3">
    <source>
        <dbReference type="Proteomes" id="UP000252139"/>
    </source>
</evidence>
<feature type="coiled-coil region" evidence="1">
    <location>
        <begin position="19"/>
        <end position="46"/>
    </location>
</feature>
<comment type="caution">
    <text evidence="2">The sequence shown here is derived from an EMBL/GenBank/DDBJ whole genome shotgun (WGS) entry which is preliminary data.</text>
</comment>
<accession>A0A367JT38</accession>
<dbReference type="Proteomes" id="UP000252139">
    <property type="component" value="Unassembled WGS sequence"/>
</dbReference>
<protein>
    <submittedName>
        <fullName evidence="2">Uncharacterized protein</fullName>
    </submittedName>
</protein>
<sequence length="68" mass="8159">MADYYRSELLNKPQGSFRKDRLTHEEQQLREEIARLKREEQELKEKDYLLKQHIEAVREELAATTAGK</sequence>
<dbReference type="EMBL" id="PJQL01000743">
    <property type="protein sequence ID" value="RCH93088.1"/>
    <property type="molecule type" value="Genomic_DNA"/>
</dbReference>
<evidence type="ECO:0000313" key="2">
    <source>
        <dbReference type="EMBL" id="RCH93088.1"/>
    </source>
</evidence>
<reference evidence="2 3" key="1">
    <citation type="journal article" date="2018" name="G3 (Bethesda)">
        <title>Phylogenetic and Phylogenomic Definition of Rhizopus Species.</title>
        <authorList>
            <person name="Gryganskyi A.P."/>
            <person name="Golan J."/>
            <person name="Dolatabadi S."/>
            <person name="Mondo S."/>
            <person name="Robb S."/>
            <person name="Idnurm A."/>
            <person name="Muszewska A."/>
            <person name="Steczkiewicz K."/>
            <person name="Masonjones S."/>
            <person name="Liao H.L."/>
            <person name="Gajdeczka M.T."/>
            <person name="Anike F."/>
            <person name="Vuek A."/>
            <person name="Anishchenko I.M."/>
            <person name="Voigt K."/>
            <person name="de Hoog G.S."/>
            <person name="Smith M.E."/>
            <person name="Heitman J."/>
            <person name="Vilgalys R."/>
            <person name="Stajich J.E."/>
        </authorList>
    </citation>
    <scope>NUCLEOTIDE SEQUENCE [LARGE SCALE GENOMIC DNA]</scope>
    <source>
        <strain evidence="2 3">CBS 357.93</strain>
    </source>
</reference>
<keyword evidence="1" id="KW-0175">Coiled coil</keyword>
<organism evidence="2 3">
    <name type="scientific">Rhizopus azygosporus</name>
    <name type="common">Rhizopus microsporus var. azygosporus</name>
    <dbReference type="NCBI Taxonomy" id="86630"/>
    <lineage>
        <taxon>Eukaryota</taxon>
        <taxon>Fungi</taxon>
        <taxon>Fungi incertae sedis</taxon>
        <taxon>Mucoromycota</taxon>
        <taxon>Mucoromycotina</taxon>
        <taxon>Mucoromycetes</taxon>
        <taxon>Mucorales</taxon>
        <taxon>Mucorineae</taxon>
        <taxon>Rhizopodaceae</taxon>
        <taxon>Rhizopus</taxon>
    </lineage>
</organism>
<keyword evidence="3" id="KW-1185">Reference proteome</keyword>
<name>A0A367JT38_RHIAZ</name>
<evidence type="ECO:0000256" key="1">
    <source>
        <dbReference type="SAM" id="Coils"/>
    </source>
</evidence>
<gene>
    <name evidence="2" type="ORF">CU097_011386</name>
</gene>